<accession>A0ACC2MR97</accession>
<proteinExistence type="predicted"/>
<reference evidence="1 2" key="1">
    <citation type="journal article" date="2022" name="Hortic Res">
        <title>A haplotype resolved chromosomal level avocado genome allows analysis of novel avocado genes.</title>
        <authorList>
            <person name="Nath O."/>
            <person name="Fletcher S.J."/>
            <person name="Hayward A."/>
            <person name="Shaw L.M."/>
            <person name="Masouleh A.K."/>
            <person name="Furtado A."/>
            <person name="Henry R.J."/>
            <person name="Mitter N."/>
        </authorList>
    </citation>
    <scope>NUCLEOTIDE SEQUENCE [LARGE SCALE GENOMIC DNA]</scope>
    <source>
        <strain evidence="2">cv. Hass</strain>
    </source>
</reference>
<organism evidence="1 2">
    <name type="scientific">Persea americana</name>
    <name type="common">Avocado</name>
    <dbReference type="NCBI Taxonomy" id="3435"/>
    <lineage>
        <taxon>Eukaryota</taxon>
        <taxon>Viridiplantae</taxon>
        <taxon>Streptophyta</taxon>
        <taxon>Embryophyta</taxon>
        <taxon>Tracheophyta</taxon>
        <taxon>Spermatophyta</taxon>
        <taxon>Magnoliopsida</taxon>
        <taxon>Magnoliidae</taxon>
        <taxon>Laurales</taxon>
        <taxon>Lauraceae</taxon>
        <taxon>Persea</taxon>
    </lineage>
</organism>
<name>A0ACC2MR97_PERAE</name>
<evidence type="ECO:0000313" key="2">
    <source>
        <dbReference type="Proteomes" id="UP001234297"/>
    </source>
</evidence>
<evidence type="ECO:0000313" key="1">
    <source>
        <dbReference type="EMBL" id="KAJ8648150.1"/>
    </source>
</evidence>
<keyword evidence="2" id="KW-1185">Reference proteome</keyword>
<dbReference type="Proteomes" id="UP001234297">
    <property type="component" value="Chromosome 1"/>
</dbReference>
<protein>
    <submittedName>
        <fullName evidence="1">Uncharacterized protein</fullName>
    </submittedName>
</protein>
<gene>
    <name evidence="1" type="ORF">MRB53_001173</name>
</gene>
<comment type="caution">
    <text evidence="1">The sequence shown here is derived from an EMBL/GenBank/DDBJ whole genome shotgun (WGS) entry which is preliminary data.</text>
</comment>
<sequence>MQQGLSIIVDGEEGMLQRRPDFFWSVFAEDPNCCFGFCSMFCLAEIARVADSRVTPHDKAAFESLAPHADMALSWPLAKKTLSNRLSAREEILAVDW</sequence>
<dbReference type="EMBL" id="CM056809">
    <property type="protein sequence ID" value="KAJ8648150.1"/>
    <property type="molecule type" value="Genomic_DNA"/>
</dbReference>